<sequence>MVFNRIIKWLNVMLMSLEENFSILKISIPESHPDLQQQLQSSQHGLVEELKSSPQPPDVSLVHTTPKEGGTTAIDVEETSYSELDQILQDLLKKVQKSKITDVQTMLDLAVLSDYNLL</sequence>
<dbReference type="EMBL" id="KN837172">
    <property type="protein sequence ID" value="KIJ37120.1"/>
    <property type="molecule type" value="Genomic_DNA"/>
</dbReference>
<dbReference type="HOGENOM" id="CLU_2074648_0_0_1"/>
<organism evidence="2 3">
    <name type="scientific">Sphaerobolus stellatus (strain SS14)</name>
    <dbReference type="NCBI Taxonomy" id="990650"/>
    <lineage>
        <taxon>Eukaryota</taxon>
        <taxon>Fungi</taxon>
        <taxon>Dikarya</taxon>
        <taxon>Basidiomycota</taxon>
        <taxon>Agaricomycotina</taxon>
        <taxon>Agaricomycetes</taxon>
        <taxon>Phallomycetidae</taxon>
        <taxon>Geastrales</taxon>
        <taxon>Sphaerobolaceae</taxon>
        <taxon>Sphaerobolus</taxon>
    </lineage>
</organism>
<protein>
    <submittedName>
        <fullName evidence="2">Uncharacterized protein</fullName>
    </submittedName>
</protein>
<evidence type="ECO:0000313" key="3">
    <source>
        <dbReference type="Proteomes" id="UP000054279"/>
    </source>
</evidence>
<feature type="region of interest" description="Disordered" evidence="1">
    <location>
        <begin position="40"/>
        <end position="70"/>
    </location>
</feature>
<reference evidence="2 3" key="1">
    <citation type="submission" date="2014-06" db="EMBL/GenBank/DDBJ databases">
        <title>Evolutionary Origins and Diversification of the Mycorrhizal Mutualists.</title>
        <authorList>
            <consortium name="DOE Joint Genome Institute"/>
            <consortium name="Mycorrhizal Genomics Consortium"/>
            <person name="Kohler A."/>
            <person name="Kuo A."/>
            <person name="Nagy L.G."/>
            <person name="Floudas D."/>
            <person name="Copeland A."/>
            <person name="Barry K.W."/>
            <person name="Cichocki N."/>
            <person name="Veneault-Fourrey C."/>
            <person name="LaButti K."/>
            <person name="Lindquist E.A."/>
            <person name="Lipzen A."/>
            <person name="Lundell T."/>
            <person name="Morin E."/>
            <person name="Murat C."/>
            <person name="Riley R."/>
            <person name="Ohm R."/>
            <person name="Sun H."/>
            <person name="Tunlid A."/>
            <person name="Henrissat B."/>
            <person name="Grigoriev I.V."/>
            <person name="Hibbett D.S."/>
            <person name="Martin F."/>
        </authorList>
    </citation>
    <scope>NUCLEOTIDE SEQUENCE [LARGE SCALE GENOMIC DNA]</scope>
    <source>
        <strain evidence="2 3">SS14</strain>
    </source>
</reference>
<proteinExistence type="predicted"/>
<evidence type="ECO:0000313" key="2">
    <source>
        <dbReference type="EMBL" id="KIJ37120.1"/>
    </source>
</evidence>
<gene>
    <name evidence="2" type="ORF">M422DRAFT_50735</name>
</gene>
<keyword evidence="3" id="KW-1185">Reference proteome</keyword>
<dbReference type="Proteomes" id="UP000054279">
    <property type="component" value="Unassembled WGS sequence"/>
</dbReference>
<accession>A0A0C9VHW5</accession>
<name>A0A0C9VHW5_SPHS4</name>
<dbReference type="AlphaFoldDB" id="A0A0C9VHW5"/>
<evidence type="ECO:0000256" key="1">
    <source>
        <dbReference type="SAM" id="MobiDB-lite"/>
    </source>
</evidence>